<evidence type="ECO:0000256" key="1">
    <source>
        <dbReference type="ARBA" id="ARBA00004635"/>
    </source>
</evidence>
<dbReference type="Gene3D" id="3.30.300.210">
    <property type="entry name" value="Nutrient germinant receptor protein C, domain 3"/>
    <property type="match status" value="1"/>
</dbReference>
<dbReference type="GO" id="GO:0016020">
    <property type="term" value="C:membrane"/>
    <property type="evidence" value="ECO:0007669"/>
    <property type="project" value="UniProtKB-SubCell"/>
</dbReference>
<dbReference type="EMBL" id="QVOD01000062">
    <property type="protein sequence ID" value="RFT62703.1"/>
    <property type="molecule type" value="Genomic_DNA"/>
</dbReference>
<evidence type="ECO:0000256" key="3">
    <source>
        <dbReference type="ARBA" id="ARBA00022544"/>
    </source>
</evidence>
<dbReference type="AlphaFoldDB" id="A0A090YXH5"/>
<keyword evidence="5" id="KW-0472">Membrane</keyword>
<evidence type="ECO:0000259" key="8">
    <source>
        <dbReference type="Pfam" id="PF05504"/>
    </source>
</evidence>
<evidence type="ECO:0000313" key="13">
    <source>
        <dbReference type="Proteomes" id="UP000264294"/>
    </source>
</evidence>
<keyword evidence="3" id="KW-0309">Germination</keyword>
<evidence type="ECO:0000256" key="6">
    <source>
        <dbReference type="ARBA" id="ARBA00023139"/>
    </source>
</evidence>
<comment type="similarity">
    <text evidence="2">Belongs to the GerABKC lipoprotein family.</text>
</comment>
<evidence type="ECO:0000259" key="9">
    <source>
        <dbReference type="Pfam" id="PF25198"/>
    </source>
</evidence>
<feature type="domain" description="Spore germination GerAC-like C-terminal" evidence="8">
    <location>
        <begin position="221"/>
        <end position="385"/>
    </location>
</feature>
<keyword evidence="7" id="KW-0449">Lipoprotein</keyword>
<keyword evidence="4" id="KW-0732">Signal</keyword>
<evidence type="ECO:0000313" key="12">
    <source>
        <dbReference type="Proteomes" id="UP000029389"/>
    </source>
</evidence>
<feature type="domain" description="Spore germination protein N-terminal" evidence="9">
    <location>
        <begin position="22"/>
        <end position="194"/>
    </location>
</feature>
<dbReference type="Proteomes" id="UP000029389">
    <property type="component" value="Unassembled WGS sequence"/>
</dbReference>
<dbReference type="InterPro" id="IPR046953">
    <property type="entry name" value="Spore_GerAC-like_C"/>
</dbReference>
<dbReference type="InterPro" id="IPR008844">
    <property type="entry name" value="Spore_GerAC-like"/>
</dbReference>
<dbReference type="PANTHER" id="PTHR35789">
    <property type="entry name" value="SPORE GERMINATION PROTEIN B3"/>
    <property type="match status" value="1"/>
</dbReference>
<evidence type="ECO:0000256" key="5">
    <source>
        <dbReference type="ARBA" id="ARBA00023136"/>
    </source>
</evidence>
<gene>
    <name evidence="11" type="ORF">D0U04_27335</name>
    <name evidence="10" type="ORF">DJ93_534</name>
</gene>
<name>A0A090YXH5_9BACI</name>
<evidence type="ECO:0000256" key="7">
    <source>
        <dbReference type="ARBA" id="ARBA00023288"/>
    </source>
</evidence>
<comment type="subcellular location">
    <subcellularLocation>
        <location evidence="1">Membrane</location>
        <topology evidence="1">Lipid-anchor</topology>
    </subcellularLocation>
</comment>
<dbReference type="InterPro" id="IPR038501">
    <property type="entry name" value="Spore_GerAC_C_sf"/>
</dbReference>
<keyword evidence="13" id="KW-1185">Reference proteome</keyword>
<accession>A0A090YXH5</accession>
<dbReference type="PROSITE" id="PS51257">
    <property type="entry name" value="PROKAR_LIPOPROTEIN"/>
    <property type="match status" value="1"/>
</dbReference>
<dbReference type="PANTHER" id="PTHR35789:SF1">
    <property type="entry name" value="SPORE GERMINATION PROTEIN B3"/>
    <property type="match status" value="1"/>
</dbReference>
<dbReference type="RefSeq" id="WP_042979186.1">
    <property type="nucleotide sequence ID" value="NZ_JMQC01000008.1"/>
</dbReference>
<dbReference type="EMBL" id="JMQC01000008">
    <property type="protein sequence ID" value="KFN02635.1"/>
    <property type="molecule type" value="Genomic_DNA"/>
</dbReference>
<proteinExistence type="inferred from homology"/>
<dbReference type="GO" id="GO:0009847">
    <property type="term" value="P:spore germination"/>
    <property type="evidence" value="ECO:0007669"/>
    <property type="project" value="InterPro"/>
</dbReference>
<reference evidence="11 13" key="2">
    <citation type="submission" date="2018-08" db="EMBL/GenBank/DDBJ databases">
        <title>Bacillus clarus sp. nov. strain PS00077A.</title>
        <authorList>
            <person name="Mendez Acevedo M."/>
            <person name="Carroll L."/>
            <person name="Mukherjee M."/>
            <person name="Wiedmann M."/>
            <person name="Kovac J."/>
        </authorList>
    </citation>
    <scope>NUCLEOTIDE SEQUENCE [LARGE SCALE GENOMIC DNA]</scope>
    <source>
        <strain evidence="11 13">PS00077A</strain>
    </source>
</reference>
<sequence>MKRQIMIVFIFTVLLTGCWSGKELNEIAINLAVGIDKVGNQYLVSCQVVNPGEVANLKGGSGRTPVVLFQEKASTIAEAIRKITTIAPRKIYWAHIRMLIIDEKVAKEGIHKILDLFLRSHEIRSDFYIAISKSVKAENVLKVLTSLDKIPANKMFASLNVSQKFWAPTVTVTIDQLVSNLMSDGIHPVVTGITIKGDVTSGEKTKNIQQIKPSTSIQYSESGVFKKDKLIGWLNKNQSKGYNYIMNRVENTIAPIPCSAEEDVVVEVIKSNTKVKEIVKNKKHMIEIELYLKGNIIEVQCKNLDLTNPKTIHQLERVGEKRVAQVIKEALKAAQKKYEVDIFGFGEVIHRENPQYWNKIKSSWDQKFVNLPVSIKAHVQLKHTGNYKNSFLKEFKK</sequence>
<dbReference type="Pfam" id="PF05504">
    <property type="entry name" value="Spore_GerAC"/>
    <property type="match status" value="1"/>
</dbReference>
<evidence type="ECO:0000313" key="11">
    <source>
        <dbReference type="EMBL" id="RFT62703.1"/>
    </source>
</evidence>
<evidence type="ECO:0000313" key="10">
    <source>
        <dbReference type="EMBL" id="KFN02635.1"/>
    </source>
</evidence>
<evidence type="ECO:0000256" key="4">
    <source>
        <dbReference type="ARBA" id="ARBA00022729"/>
    </source>
</evidence>
<dbReference type="Pfam" id="PF25198">
    <property type="entry name" value="Spore_GerAC_N"/>
    <property type="match status" value="1"/>
</dbReference>
<dbReference type="Proteomes" id="UP000264294">
    <property type="component" value="Unassembled WGS sequence"/>
</dbReference>
<protein>
    <submittedName>
        <fullName evidence="11">Ger(X)C family spore germination protein</fullName>
    </submittedName>
    <submittedName>
        <fullName evidence="10">Germination, Ger(X)C family protein</fullName>
    </submittedName>
</protein>
<dbReference type="NCBIfam" id="TIGR02887">
    <property type="entry name" value="spore_ger_x_C"/>
    <property type="match status" value="1"/>
</dbReference>
<comment type="caution">
    <text evidence="10">The sequence shown here is derived from an EMBL/GenBank/DDBJ whole genome shotgun (WGS) entry which is preliminary data.</text>
</comment>
<dbReference type="InterPro" id="IPR057336">
    <property type="entry name" value="GerAC_N"/>
</dbReference>
<reference evidence="10 12" key="1">
    <citation type="submission" date="2014-04" db="EMBL/GenBank/DDBJ databases">
        <authorList>
            <person name="Bishop-Lilly K.A."/>
            <person name="Broomall S.M."/>
            <person name="Chain P.S."/>
            <person name="Chertkov O."/>
            <person name="Coyne S.R."/>
            <person name="Daligault H.E."/>
            <person name="Davenport K.W."/>
            <person name="Erkkila T."/>
            <person name="Frey K.G."/>
            <person name="Gibbons H.S."/>
            <person name="Gu W."/>
            <person name="Jaissle J."/>
            <person name="Johnson S.L."/>
            <person name="Koroleva G.I."/>
            <person name="Ladner J.T."/>
            <person name="Lo C.-C."/>
            <person name="Minogue T.D."/>
            <person name="Munk C."/>
            <person name="Palacios G.F."/>
            <person name="Redden C.L."/>
            <person name="Rosenzweig C.N."/>
            <person name="Scholz M.B."/>
            <person name="Teshima H."/>
            <person name="Xu Y."/>
        </authorList>
    </citation>
    <scope>NUCLEOTIDE SEQUENCE [LARGE SCALE GENOMIC DNA]</scope>
    <source>
        <strain evidence="10 12">BHP</strain>
    </source>
</reference>
<evidence type="ECO:0000256" key="2">
    <source>
        <dbReference type="ARBA" id="ARBA00007886"/>
    </source>
</evidence>
<organism evidence="10 12">
    <name type="scientific">Bacillus clarus</name>
    <dbReference type="NCBI Taxonomy" id="2338372"/>
    <lineage>
        <taxon>Bacteria</taxon>
        <taxon>Bacillati</taxon>
        <taxon>Bacillota</taxon>
        <taxon>Bacilli</taxon>
        <taxon>Bacillales</taxon>
        <taxon>Bacillaceae</taxon>
        <taxon>Bacillus</taxon>
        <taxon>Bacillus cereus group</taxon>
    </lineage>
</organism>
<keyword evidence="6" id="KW-0564">Palmitate</keyword>
<dbReference type="PATRIC" id="fig|1405.8.peg.709"/>